<dbReference type="AlphaFoldDB" id="F4RQR3"/>
<name>F4RQR3_MELLP</name>
<dbReference type="InterPro" id="IPR036570">
    <property type="entry name" value="HORMA_dom_sf"/>
</dbReference>
<dbReference type="RefSeq" id="XP_007411446.1">
    <property type="nucleotide sequence ID" value="XM_007411384.1"/>
</dbReference>
<dbReference type="EMBL" id="GL883114">
    <property type="protein sequence ID" value="EGG05081.1"/>
    <property type="molecule type" value="Genomic_DNA"/>
</dbReference>
<protein>
    <recommendedName>
        <fullName evidence="3">Autophagy-related protein 13</fullName>
    </recommendedName>
</protein>
<dbReference type="HOGENOM" id="CLU_790070_0_0_1"/>
<sequence>MIFETILDLQALPSNSILVLENPHGRGIRLDHLSSITKESKSNQEPSFQNIVLERWTVSLSTPIPPLPGPELPTVYRYCIVHFRALYSYSRTLPAWQLFKRLRKPGSREHDLLKIGCRLSSTSVIDEAERSQRGMDRNSFIDEIGIDQRLSDLDPQTHLKHFQFPSVQTPYGALHSHVAYRNQVEFYISDRETALSSKFMAEDLNPNPQADLIMGLHRLRSGYSVPNPIKTNQSTRTHDKVSTHQEHQDPISPKPSYGSLSSRHPLHPRSNSNEVNDPDRPGSAASSLTAAIRAAAESSFSTPIPQHPPPTQLSQLHGNVSIEISLNILILKLLELMFFISYLSSLLRVLH</sequence>
<keyword evidence="2 3" id="KW-0072">Autophagy</keyword>
<dbReference type="InterPro" id="IPR018731">
    <property type="entry name" value="Atg13_N"/>
</dbReference>
<dbReference type="OrthoDB" id="70161at2759"/>
<dbReference type="Gene3D" id="3.30.900.10">
    <property type="entry name" value="HORMA domain"/>
    <property type="match status" value="1"/>
</dbReference>
<dbReference type="GO" id="GO:0005829">
    <property type="term" value="C:cytosol"/>
    <property type="evidence" value="ECO:0007669"/>
    <property type="project" value="TreeGrafter"/>
</dbReference>
<feature type="domain" description="Autophagy-related protein 13 N-terminal" evidence="5">
    <location>
        <begin position="1"/>
        <end position="186"/>
    </location>
</feature>
<dbReference type="Pfam" id="PF10033">
    <property type="entry name" value="ATG13"/>
    <property type="match status" value="1"/>
</dbReference>
<keyword evidence="7" id="KW-1185">Reference proteome</keyword>
<feature type="region of interest" description="Disordered" evidence="4">
    <location>
        <begin position="223"/>
        <end position="288"/>
    </location>
</feature>
<dbReference type="GO" id="GO:0000407">
    <property type="term" value="C:phagophore assembly site"/>
    <property type="evidence" value="ECO:0007669"/>
    <property type="project" value="TreeGrafter"/>
</dbReference>
<dbReference type="VEuPathDB" id="FungiDB:MELLADRAFT_37015"/>
<dbReference type="InParanoid" id="F4RQR3"/>
<dbReference type="KEGG" id="mlr:MELLADRAFT_37015"/>
<evidence type="ECO:0000256" key="2">
    <source>
        <dbReference type="ARBA" id="ARBA00023006"/>
    </source>
</evidence>
<accession>F4RQR3</accession>
<dbReference type="GO" id="GO:0034727">
    <property type="term" value="P:piecemeal microautophagy of the nucleus"/>
    <property type="evidence" value="ECO:0007669"/>
    <property type="project" value="TreeGrafter"/>
</dbReference>
<dbReference type="GO" id="GO:1990316">
    <property type="term" value="C:Atg1/ULK1 kinase complex"/>
    <property type="evidence" value="ECO:0007669"/>
    <property type="project" value="InterPro"/>
</dbReference>
<dbReference type="Proteomes" id="UP000001072">
    <property type="component" value="Unassembled WGS sequence"/>
</dbReference>
<dbReference type="GeneID" id="18927605"/>
<proteinExistence type="inferred from homology"/>
<dbReference type="InterPro" id="IPR040182">
    <property type="entry name" value="ATG13"/>
</dbReference>
<evidence type="ECO:0000256" key="1">
    <source>
        <dbReference type="ARBA" id="ARBA00005246"/>
    </source>
</evidence>
<comment type="similarity">
    <text evidence="1 3">Belongs to the ATG13 family. Fungi subfamily.</text>
</comment>
<dbReference type="GO" id="GO:0034497">
    <property type="term" value="P:protein localization to phagophore assembly site"/>
    <property type="evidence" value="ECO:0007669"/>
    <property type="project" value="TreeGrafter"/>
</dbReference>
<gene>
    <name evidence="6" type="ORF">MELLADRAFT_37015</name>
</gene>
<evidence type="ECO:0000313" key="6">
    <source>
        <dbReference type="EMBL" id="EGG05081.1"/>
    </source>
</evidence>
<evidence type="ECO:0000313" key="7">
    <source>
        <dbReference type="Proteomes" id="UP000001072"/>
    </source>
</evidence>
<dbReference type="PANTHER" id="PTHR13430">
    <property type="match status" value="1"/>
</dbReference>
<dbReference type="PANTHER" id="PTHR13430:SF4">
    <property type="entry name" value="AUTOPHAGY-RELATED PROTEIN 13"/>
    <property type="match status" value="1"/>
</dbReference>
<evidence type="ECO:0000259" key="5">
    <source>
        <dbReference type="Pfam" id="PF10033"/>
    </source>
</evidence>
<evidence type="ECO:0000256" key="3">
    <source>
        <dbReference type="RuleBase" id="RU361214"/>
    </source>
</evidence>
<dbReference type="STRING" id="747676.F4RQR3"/>
<evidence type="ECO:0000256" key="4">
    <source>
        <dbReference type="SAM" id="MobiDB-lite"/>
    </source>
</evidence>
<reference evidence="7" key="1">
    <citation type="journal article" date="2011" name="Proc. Natl. Acad. Sci. U.S.A.">
        <title>Obligate biotrophy features unraveled by the genomic analysis of rust fungi.</title>
        <authorList>
            <person name="Duplessis S."/>
            <person name="Cuomo C.A."/>
            <person name="Lin Y.-C."/>
            <person name="Aerts A."/>
            <person name="Tisserant E."/>
            <person name="Veneault-Fourrey C."/>
            <person name="Joly D.L."/>
            <person name="Hacquard S."/>
            <person name="Amselem J."/>
            <person name="Cantarel B.L."/>
            <person name="Chiu R."/>
            <person name="Coutinho P.M."/>
            <person name="Feau N."/>
            <person name="Field M."/>
            <person name="Frey P."/>
            <person name="Gelhaye E."/>
            <person name="Goldberg J."/>
            <person name="Grabherr M.G."/>
            <person name="Kodira C.D."/>
            <person name="Kohler A."/>
            <person name="Kuees U."/>
            <person name="Lindquist E.A."/>
            <person name="Lucas S.M."/>
            <person name="Mago R."/>
            <person name="Mauceli E."/>
            <person name="Morin E."/>
            <person name="Murat C."/>
            <person name="Pangilinan J.L."/>
            <person name="Park R."/>
            <person name="Pearson M."/>
            <person name="Quesneville H."/>
            <person name="Rouhier N."/>
            <person name="Sakthikumar S."/>
            <person name="Salamov A.A."/>
            <person name="Schmutz J."/>
            <person name="Selles B."/>
            <person name="Shapiro H."/>
            <person name="Tanguay P."/>
            <person name="Tuskan G.A."/>
            <person name="Henrissat B."/>
            <person name="Van de Peer Y."/>
            <person name="Rouze P."/>
            <person name="Ellis J.G."/>
            <person name="Dodds P.N."/>
            <person name="Schein J.E."/>
            <person name="Zhong S."/>
            <person name="Hamelin R.C."/>
            <person name="Grigoriev I.V."/>
            <person name="Szabo L.J."/>
            <person name="Martin F."/>
        </authorList>
    </citation>
    <scope>NUCLEOTIDE SEQUENCE [LARGE SCALE GENOMIC DNA]</scope>
    <source>
        <strain evidence="7">98AG31 / pathotype 3-4-7</strain>
    </source>
</reference>
<dbReference type="eggNOG" id="KOG4573">
    <property type="taxonomic scope" value="Eukaryota"/>
</dbReference>
<dbReference type="GO" id="GO:0000423">
    <property type="term" value="P:mitophagy"/>
    <property type="evidence" value="ECO:0007669"/>
    <property type="project" value="TreeGrafter"/>
</dbReference>
<organism evidence="7">
    <name type="scientific">Melampsora larici-populina (strain 98AG31 / pathotype 3-4-7)</name>
    <name type="common">Poplar leaf rust fungus</name>
    <dbReference type="NCBI Taxonomy" id="747676"/>
    <lineage>
        <taxon>Eukaryota</taxon>
        <taxon>Fungi</taxon>
        <taxon>Dikarya</taxon>
        <taxon>Basidiomycota</taxon>
        <taxon>Pucciniomycotina</taxon>
        <taxon>Pucciniomycetes</taxon>
        <taxon>Pucciniales</taxon>
        <taxon>Melampsoraceae</taxon>
        <taxon>Melampsora</taxon>
    </lineage>
</organism>
<feature type="compositionally biased region" description="Basic and acidic residues" evidence="4">
    <location>
        <begin position="236"/>
        <end position="249"/>
    </location>
</feature>